<gene>
    <name evidence="1" type="ORF">Plil01_000619300</name>
</gene>
<keyword evidence="2" id="KW-1185">Reference proteome</keyword>
<evidence type="ECO:0000313" key="1">
    <source>
        <dbReference type="EMBL" id="GMF17082.1"/>
    </source>
</evidence>
<name>A0A9W6TPB4_9STRA</name>
<dbReference type="Proteomes" id="UP001165083">
    <property type="component" value="Unassembled WGS sequence"/>
</dbReference>
<comment type="caution">
    <text evidence="1">The sequence shown here is derived from an EMBL/GenBank/DDBJ whole genome shotgun (WGS) entry which is preliminary data.</text>
</comment>
<proteinExistence type="predicted"/>
<reference evidence="1" key="1">
    <citation type="submission" date="2023-04" db="EMBL/GenBank/DDBJ databases">
        <title>Phytophthora lilii NBRC 32176.</title>
        <authorList>
            <person name="Ichikawa N."/>
            <person name="Sato H."/>
            <person name="Tonouchi N."/>
        </authorList>
    </citation>
    <scope>NUCLEOTIDE SEQUENCE</scope>
    <source>
        <strain evidence="1">NBRC 32176</strain>
    </source>
</reference>
<evidence type="ECO:0000313" key="2">
    <source>
        <dbReference type="Proteomes" id="UP001165083"/>
    </source>
</evidence>
<dbReference type="EMBL" id="BSXW01000270">
    <property type="protein sequence ID" value="GMF17082.1"/>
    <property type="molecule type" value="Genomic_DNA"/>
</dbReference>
<accession>A0A9W6TPB4</accession>
<protein>
    <submittedName>
        <fullName evidence="1">Unnamed protein product</fullName>
    </submittedName>
</protein>
<dbReference type="AlphaFoldDB" id="A0A9W6TPB4"/>
<sequence>MKRRPFSKADATIIAAEFEQTWLAMALIFLADPRGSKYRDETDDPDNTTAVRFTSNCTESGSSTTLVLTSVTRQYVEADRVIFVWRVLAEHDGEFESLVSDETGWVVLRPSTKQVNGQFRFATTLGTLFADSSHRA</sequence>
<organism evidence="1 2">
    <name type="scientific">Phytophthora lilii</name>
    <dbReference type="NCBI Taxonomy" id="2077276"/>
    <lineage>
        <taxon>Eukaryota</taxon>
        <taxon>Sar</taxon>
        <taxon>Stramenopiles</taxon>
        <taxon>Oomycota</taxon>
        <taxon>Peronosporomycetes</taxon>
        <taxon>Peronosporales</taxon>
        <taxon>Peronosporaceae</taxon>
        <taxon>Phytophthora</taxon>
    </lineage>
</organism>